<dbReference type="OrthoDB" id="9804023at2"/>
<dbReference type="PATRIC" id="fig|1526658.3.peg.889"/>
<dbReference type="PANTHER" id="PTHR33490">
    <property type="entry name" value="BLR5614 PROTEIN-RELATED"/>
    <property type="match status" value="1"/>
</dbReference>
<evidence type="ECO:0000259" key="1">
    <source>
        <dbReference type="SMART" id="SM00460"/>
    </source>
</evidence>
<dbReference type="RefSeq" id="WP_054211642.1">
    <property type="nucleotide sequence ID" value="NZ_LGSZ01000078.1"/>
</dbReference>
<accession>A0A0N1F932</accession>
<feature type="domain" description="Transglutaminase-like" evidence="1">
    <location>
        <begin position="159"/>
        <end position="229"/>
    </location>
</feature>
<proteinExistence type="predicted"/>
<reference evidence="2 3" key="1">
    <citation type="submission" date="2015-07" db="EMBL/GenBank/DDBJ databases">
        <title>Whole genome sequencing of Bosea vaviloviae isolated from cave pool.</title>
        <authorList>
            <person name="Tan N.E.H."/>
            <person name="Lee Y.P."/>
            <person name="Gan H.M."/>
            <person name="Barton H."/>
            <person name="Savka M.A."/>
        </authorList>
    </citation>
    <scope>NUCLEOTIDE SEQUENCE [LARGE SCALE GENOMIC DNA]</scope>
    <source>
        <strain evidence="2 3">SD260</strain>
    </source>
</reference>
<dbReference type="PANTHER" id="PTHR33490:SF6">
    <property type="entry name" value="SLL1049 PROTEIN"/>
    <property type="match status" value="1"/>
</dbReference>
<keyword evidence="3" id="KW-1185">Reference proteome</keyword>
<gene>
    <name evidence="2" type="ORF">AE618_24305</name>
</gene>
<dbReference type="EMBL" id="LGSZ01000078">
    <property type="protein sequence ID" value="KPH75505.1"/>
    <property type="molecule type" value="Genomic_DNA"/>
</dbReference>
<dbReference type="InterPro" id="IPR002931">
    <property type="entry name" value="Transglutaminase-like"/>
</dbReference>
<name>A0A0N1F932_9HYPH</name>
<dbReference type="AlphaFoldDB" id="A0A0N1F932"/>
<dbReference type="SUPFAM" id="SSF54001">
    <property type="entry name" value="Cysteine proteinases"/>
    <property type="match status" value="1"/>
</dbReference>
<organism evidence="2 3">
    <name type="scientific">Bosea vaviloviae</name>
    <dbReference type="NCBI Taxonomy" id="1526658"/>
    <lineage>
        <taxon>Bacteria</taxon>
        <taxon>Pseudomonadati</taxon>
        <taxon>Pseudomonadota</taxon>
        <taxon>Alphaproteobacteria</taxon>
        <taxon>Hyphomicrobiales</taxon>
        <taxon>Boseaceae</taxon>
        <taxon>Bosea</taxon>
    </lineage>
</organism>
<evidence type="ECO:0000313" key="3">
    <source>
        <dbReference type="Proteomes" id="UP000037822"/>
    </source>
</evidence>
<sequence length="280" mass="30119">MRIRISHSIAYAYAEPARHITQILRLTPRDHDGQHVMSWRIEPTIDGRLRATQDPFGNIVHTFSADGPIAEMAIRIDGLIETTDLAGVVRGMIERVPIEVFRRDTLLTTPDEALRSFASEATRAADTPLSKMHALMDALHDQTTCVEAGQRTGLGAAAAFAAREGIPQDIAHVFMACARHLGMPARYVSGYVAQSDSLPQSTLPHASGAHAWAEVHLDDYGWIGFDAANGLCPIDTHVRIAAGLDYADAAPVRGARKGGDGEALAVTVSAREAGGRLSNQ</sequence>
<comment type="caution">
    <text evidence="2">The sequence shown here is derived from an EMBL/GenBank/DDBJ whole genome shotgun (WGS) entry which is preliminary data.</text>
</comment>
<dbReference type="Pfam" id="PF01841">
    <property type="entry name" value="Transglut_core"/>
    <property type="match status" value="1"/>
</dbReference>
<dbReference type="Proteomes" id="UP000037822">
    <property type="component" value="Unassembled WGS sequence"/>
</dbReference>
<dbReference type="SMART" id="SM00460">
    <property type="entry name" value="TGc"/>
    <property type="match status" value="1"/>
</dbReference>
<evidence type="ECO:0000313" key="2">
    <source>
        <dbReference type="EMBL" id="KPH75505.1"/>
    </source>
</evidence>
<dbReference type="Gene3D" id="3.10.620.30">
    <property type="match status" value="1"/>
</dbReference>
<dbReference type="InterPro" id="IPR038765">
    <property type="entry name" value="Papain-like_cys_pep_sf"/>
</dbReference>
<dbReference type="InterPro" id="IPR013589">
    <property type="entry name" value="Bac_transglu_N"/>
</dbReference>
<dbReference type="Pfam" id="PF08379">
    <property type="entry name" value="Bact_transglu_N"/>
    <property type="match status" value="1"/>
</dbReference>
<protein>
    <recommendedName>
        <fullName evidence="1">Transglutaminase-like domain-containing protein</fullName>
    </recommendedName>
</protein>